<dbReference type="SUPFAM" id="SSF161098">
    <property type="entry name" value="MetI-like"/>
    <property type="match status" value="1"/>
</dbReference>
<dbReference type="InterPro" id="IPR035906">
    <property type="entry name" value="MetI-like_sf"/>
</dbReference>
<evidence type="ECO:0000256" key="5">
    <source>
        <dbReference type="ARBA" id="ARBA00022989"/>
    </source>
</evidence>
<dbReference type="EMBL" id="SKFG01000021">
    <property type="protein sequence ID" value="TCZ75282.1"/>
    <property type="molecule type" value="Genomic_DNA"/>
</dbReference>
<dbReference type="AlphaFoldDB" id="A0A4V2WNF9"/>
<keyword evidence="10" id="KW-1185">Reference proteome</keyword>
<dbReference type="Proteomes" id="UP000295418">
    <property type="component" value="Unassembled WGS sequence"/>
</dbReference>
<feature type="transmembrane region" description="Helical" evidence="7">
    <location>
        <begin position="7"/>
        <end position="27"/>
    </location>
</feature>
<comment type="subcellular location">
    <subcellularLocation>
        <location evidence="1 7">Cell membrane</location>
        <topology evidence="1 7">Multi-pass membrane protein</topology>
    </subcellularLocation>
</comment>
<feature type="transmembrane region" description="Helical" evidence="7">
    <location>
        <begin position="273"/>
        <end position="293"/>
    </location>
</feature>
<feature type="transmembrane region" description="Helical" evidence="7">
    <location>
        <begin position="215"/>
        <end position="235"/>
    </location>
</feature>
<organism evidence="9 10">
    <name type="scientific">Paenibacillus albiflavus</name>
    <dbReference type="NCBI Taxonomy" id="2545760"/>
    <lineage>
        <taxon>Bacteria</taxon>
        <taxon>Bacillati</taxon>
        <taxon>Bacillota</taxon>
        <taxon>Bacilli</taxon>
        <taxon>Bacillales</taxon>
        <taxon>Paenibacillaceae</taxon>
        <taxon>Paenibacillus</taxon>
    </lineage>
</organism>
<feature type="transmembrane region" description="Helical" evidence="7">
    <location>
        <begin position="91"/>
        <end position="111"/>
    </location>
</feature>
<dbReference type="RefSeq" id="WP_132419449.1">
    <property type="nucleotide sequence ID" value="NZ_SKFG01000021.1"/>
</dbReference>
<evidence type="ECO:0000256" key="2">
    <source>
        <dbReference type="ARBA" id="ARBA00022448"/>
    </source>
</evidence>
<feature type="domain" description="ABC transmembrane type-1" evidence="8">
    <location>
        <begin position="87"/>
        <end position="291"/>
    </location>
</feature>
<evidence type="ECO:0000256" key="7">
    <source>
        <dbReference type="RuleBase" id="RU363032"/>
    </source>
</evidence>
<sequence length="303" mass="34859">MKLTKQMLRPLLISAIAMLFVILLVLYPRQLNIEYGKFGLILHPNDQIWSQYVENITGFFRELFVNHSLGPTRDSQITASQTIIQSMNNSIVIIIVALIFGIVFGTLKGILDFKLSNSKFSILGNWTTWLIQSIPDFMLVLIVQWLTIRHLRWIPFFPHGDWSDFILPSILVSIYPIIYLARITSASLATQEGQLYIRVARAKGIKERVILFKHMLYNSMATILTHITPLFVYILSNLLIVEIFSNYPGAAYRLYLAIDYSRYIGTGPNYEPGVIIGIVFCFMVLLIILQFFSQIAKRKFDPR</sequence>
<dbReference type="CDD" id="cd06261">
    <property type="entry name" value="TM_PBP2"/>
    <property type="match status" value="1"/>
</dbReference>
<dbReference type="OrthoDB" id="2551456at2"/>
<keyword evidence="4 7" id="KW-0812">Transmembrane</keyword>
<dbReference type="Gene3D" id="1.10.3720.10">
    <property type="entry name" value="MetI-like"/>
    <property type="match status" value="1"/>
</dbReference>
<evidence type="ECO:0000256" key="4">
    <source>
        <dbReference type="ARBA" id="ARBA00022692"/>
    </source>
</evidence>
<proteinExistence type="inferred from homology"/>
<dbReference type="PANTHER" id="PTHR30465">
    <property type="entry name" value="INNER MEMBRANE ABC TRANSPORTER"/>
    <property type="match status" value="1"/>
</dbReference>
<evidence type="ECO:0000313" key="10">
    <source>
        <dbReference type="Proteomes" id="UP000295418"/>
    </source>
</evidence>
<accession>A0A4V2WNF9</accession>
<evidence type="ECO:0000256" key="1">
    <source>
        <dbReference type="ARBA" id="ARBA00004651"/>
    </source>
</evidence>
<gene>
    <name evidence="9" type="ORF">E0485_17990</name>
</gene>
<comment type="similarity">
    <text evidence="7">Belongs to the binding-protein-dependent transport system permease family.</text>
</comment>
<keyword evidence="6 7" id="KW-0472">Membrane</keyword>
<dbReference type="Pfam" id="PF00528">
    <property type="entry name" value="BPD_transp_1"/>
    <property type="match status" value="1"/>
</dbReference>
<dbReference type="GO" id="GO:0055085">
    <property type="term" value="P:transmembrane transport"/>
    <property type="evidence" value="ECO:0007669"/>
    <property type="project" value="InterPro"/>
</dbReference>
<keyword evidence="5 7" id="KW-1133">Transmembrane helix</keyword>
<feature type="transmembrane region" description="Helical" evidence="7">
    <location>
        <begin position="123"/>
        <end position="145"/>
    </location>
</feature>
<name>A0A4V2WNF9_9BACL</name>
<dbReference type="GO" id="GO:0005886">
    <property type="term" value="C:plasma membrane"/>
    <property type="evidence" value="ECO:0007669"/>
    <property type="project" value="UniProtKB-SubCell"/>
</dbReference>
<evidence type="ECO:0000256" key="6">
    <source>
        <dbReference type="ARBA" id="ARBA00023136"/>
    </source>
</evidence>
<keyword evidence="2 7" id="KW-0813">Transport</keyword>
<evidence type="ECO:0000259" key="8">
    <source>
        <dbReference type="PROSITE" id="PS50928"/>
    </source>
</evidence>
<dbReference type="PROSITE" id="PS50928">
    <property type="entry name" value="ABC_TM1"/>
    <property type="match status" value="1"/>
</dbReference>
<evidence type="ECO:0000256" key="3">
    <source>
        <dbReference type="ARBA" id="ARBA00022475"/>
    </source>
</evidence>
<dbReference type="InterPro" id="IPR000515">
    <property type="entry name" value="MetI-like"/>
</dbReference>
<protein>
    <submittedName>
        <fullName evidence="9">ABC transporter permease</fullName>
    </submittedName>
</protein>
<evidence type="ECO:0000313" key="9">
    <source>
        <dbReference type="EMBL" id="TCZ75282.1"/>
    </source>
</evidence>
<dbReference type="PANTHER" id="PTHR30465:SF0">
    <property type="entry name" value="OLIGOPEPTIDE TRANSPORT SYSTEM PERMEASE PROTEIN APPB"/>
    <property type="match status" value="1"/>
</dbReference>
<comment type="caution">
    <text evidence="9">The sequence shown here is derived from an EMBL/GenBank/DDBJ whole genome shotgun (WGS) entry which is preliminary data.</text>
</comment>
<keyword evidence="3" id="KW-1003">Cell membrane</keyword>
<reference evidence="9 10" key="1">
    <citation type="submission" date="2019-03" db="EMBL/GenBank/DDBJ databases">
        <authorList>
            <person name="Kim M.K.M."/>
        </authorList>
    </citation>
    <scope>NUCLEOTIDE SEQUENCE [LARGE SCALE GENOMIC DNA]</scope>
    <source>
        <strain evidence="9 10">18JY21-1</strain>
    </source>
</reference>